<comment type="caution">
    <text evidence="1">The sequence shown here is derived from an EMBL/GenBank/DDBJ whole genome shotgun (WGS) entry which is preliminary data.</text>
</comment>
<dbReference type="SUPFAM" id="SSF141571">
    <property type="entry name" value="Pentapeptide repeat-like"/>
    <property type="match status" value="1"/>
</dbReference>
<sequence>MSEANLYNADLRNAILSNANLVKNTSSDH</sequence>
<accession>A0A6B3NI01</accession>
<evidence type="ECO:0008006" key="2">
    <source>
        <dbReference type="Google" id="ProtNLM"/>
    </source>
</evidence>
<gene>
    <name evidence="1" type="ORF">F6J89_28120</name>
</gene>
<evidence type="ECO:0000313" key="1">
    <source>
        <dbReference type="EMBL" id="NER31377.1"/>
    </source>
</evidence>
<dbReference type="AlphaFoldDB" id="A0A6B3NI01"/>
<proteinExistence type="predicted"/>
<reference evidence="1" key="1">
    <citation type="submission" date="2019-11" db="EMBL/GenBank/DDBJ databases">
        <title>Genomic insights into an expanded diversity of filamentous marine cyanobacteria reveals the extraordinary biosynthetic potential of Moorea and Okeania.</title>
        <authorList>
            <person name="Ferreira Leao T."/>
            <person name="Wang M."/>
            <person name="Moss N."/>
            <person name="Da Silva R."/>
            <person name="Sanders J."/>
            <person name="Nurk S."/>
            <person name="Gurevich A."/>
            <person name="Humphrey G."/>
            <person name="Reher R."/>
            <person name="Zhu Q."/>
            <person name="Belda-Ferre P."/>
            <person name="Glukhov E."/>
            <person name="Rex R."/>
            <person name="Dorrestein P.C."/>
            <person name="Knight R."/>
            <person name="Pevzner P."/>
            <person name="Gerwick W.H."/>
            <person name="Gerwick L."/>
        </authorList>
    </citation>
    <scope>NUCLEOTIDE SEQUENCE</scope>
    <source>
        <strain evidence="1">SIO1C4</strain>
    </source>
</reference>
<dbReference type="EMBL" id="JAAHFQ010000800">
    <property type="protein sequence ID" value="NER31377.1"/>
    <property type="molecule type" value="Genomic_DNA"/>
</dbReference>
<name>A0A6B3NI01_9CYAN</name>
<protein>
    <recommendedName>
        <fullName evidence="2">Pentapeptide repeat-containing protein</fullName>
    </recommendedName>
</protein>
<dbReference type="InterPro" id="IPR001646">
    <property type="entry name" value="5peptide_repeat"/>
</dbReference>
<organism evidence="1">
    <name type="scientific">Symploca sp. SIO1C4</name>
    <dbReference type="NCBI Taxonomy" id="2607765"/>
    <lineage>
        <taxon>Bacteria</taxon>
        <taxon>Bacillati</taxon>
        <taxon>Cyanobacteriota</taxon>
        <taxon>Cyanophyceae</taxon>
        <taxon>Coleofasciculales</taxon>
        <taxon>Coleofasciculaceae</taxon>
        <taxon>Symploca</taxon>
    </lineage>
</organism>
<dbReference type="Pfam" id="PF00805">
    <property type="entry name" value="Pentapeptide"/>
    <property type="match status" value="1"/>
</dbReference>